<accession>A0A371BXD7</accession>
<evidence type="ECO:0000256" key="2">
    <source>
        <dbReference type="SAM" id="MobiDB-lite"/>
    </source>
</evidence>
<feature type="region of interest" description="Disordered" evidence="2">
    <location>
        <begin position="374"/>
        <end position="505"/>
    </location>
</feature>
<protein>
    <submittedName>
        <fullName evidence="3">Uncharacterized protein</fullName>
    </submittedName>
</protein>
<keyword evidence="1" id="KW-0175">Coiled coil</keyword>
<dbReference type="VEuPathDB" id="FungiDB:YALI1_C19775g"/>
<dbReference type="VEuPathDB" id="FungiDB:YALI0_C13992g"/>
<sequence>MDWIFSEKPDPATPPVSWALGAIPAMFRRETPHFERDLGRLRRADRDSEGARDTETTTGDDVATEPTFDNFLEMKASSTPFFKPEKVHLKRRAANDDLKPCPNKFPKTGGILKQTQTGAHGENDTVSNFGHKNVSFAASLGSTTNSISEQLPSGYEGADQTPVASCRGPKFVQYDPVNDDTKTMFHKLDNNMDLLNERRLKWGGGGSDTRPVTQHVANGKEDAEEHRLVKSTAQVELELALEKIKRLEEDKRRYMNQSNKFEMEKRTVEHDLEMLKHQQRNEIDTMKMTIEHLQSKMSVSGCETRVKEHKLNVAESRVGELQRELADTKVAAEAREHHLKEQVAFLEEKVGTLERKERAFRASEKIAMRQRDDFNKNWTFQNQGSGSQGSQNETNHSQNHVNDFHQNWNRNQGPQTSFNPNQNCGNQHSGLQKGNEFNLNHLNPQQQNPQQQQQNLQQQNLQQQNSQQQNSQQQNPQQQPNIFQNPGNPFASTFHPQPQQQSTRQPLGSFDLNIKRDSWQKSRNIFGHNRQPSTTPKQPPPSYMRGHDVDMADGMRFFR</sequence>
<evidence type="ECO:0000313" key="3">
    <source>
        <dbReference type="EMBL" id="RDW22746.1"/>
    </source>
</evidence>
<proteinExistence type="predicted"/>
<feature type="compositionally biased region" description="Polar residues" evidence="2">
    <location>
        <begin position="392"/>
        <end position="437"/>
    </location>
</feature>
<organism evidence="3 4">
    <name type="scientific">Yarrowia lipolytica</name>
    <name type="common">Candida lipolytica</name>
    <dbReference type="NCBI Taxonomy" id="4952"/>
    <lineage>
        <taxon>Eukaryota</taxon>
        <taxon>Fungi</taxon>
        <taxon>Dikarya</taxon>
        <taxon>Ascomycota</taxon>
        <taxon>Saccharomycotina</taxon>
        <taxon>Dipodascomycetes</taxon>
        <taxon>Dipodascales</taxon>
        <taxon>Dipodascales incertae sedis</taxon>
        <taxon>Yarrowia</taxon>
    </lineage>
</organism>
<gene>
    <name evidence="3" type="ORF">B0I71DRAFT_167684</name>
</gene>
<evidence type="ECO:0000256" key="1">
    <source>
        <dbReference type="SAM" id="Coils"/>
    </source>
</evidence>
<feature type="coiled-coil region" evidence="1">
    <location>
        <begin position="230"/>
        <end position="356"/>
    </location>
</feature>
<dbReference type="AlphaFoldDB" id="A0A371BXD7"/>
<feature type="compositionally biased region" description="Polar residues" evidence="2">
    <location>
        <begin position="482"/>
        <end position="505"/>
    </location>
</feature>
<reference evidence="3 4" key="1">
    <citation type="submission" date="2018-07" db="EMBL/GenBank/DDBJ databases">
        <title>Draft Genome Assemblies for Five Robust Yarrowia lipolytica Strains Exhibiting High Lipid Production and Pentose Sugar Utilization and Sugar Alcohol Secretion from Undetoxified Lignocellulosic Biomass Hydrolysates.</title>
        <authorList>
            <consortium name="DOE Joint Genome Institute"/>
            <person name="Walker C."/>
            <person name="Ryu S."/>
            <person name="Na H."/>
            <person name="Zane M."/>
            <person name="LaButti K."/>
            <person name="Lipzen A."/>
            <person name="Haridas S."/>
            <person name="Barry K."/>
            <person name="Grigoriev I.V."/>
            <person name="Quarterman J."/>
            <person name="Slininger P."/>
            <person name="Dien B."/>
            <person name="Trinh C.T."/>
        </authorList>
    </citation>
    <scope>NUCLEOTIDE SEQUENCE [LARGE SCALE GENOMIC DNA]</scope>
    <source>
        <strain evidence="3 4">YB392</strain>
    </source>
</reference>
<name>A0A371BXD7_YARLL</name>
<feature type="compositionally biased region" description="Low complexity" evidence="2">
    <location>
        <begin position="438"/>
        <end position="481"/>
    </location>
</feature>
<dbReference type="Proteomes" id="UP000256601">
    <property type="component" value="Unassembled WGS sequence"/>
</dbReference>
<feature type="region of interest" description="Disordered" evidence="2">
    <location>
        <begin position="31"/>
        <end position="65"/>
    </location>
</feature>
<dbReference type="EMBL" id="KZ859159">
    <property type="protein sequence ID" value="RDW22746.1"/>
    <property type="molecule type" value="Genomic_DNA"/>
</dbReference>
<feature type="region of interest" description="Disordered" evidence="2">
    <location>
        <begin position="524"/>
        <end position="547"/>
    </location>
</feature>
<evidence type="ECO:0000313" key="4">
    <source>
        <dbReference type="Proteomes" id="UP000256601"/>
    </source>
</evidence>
<feature type="compositionally biased region" description="Basic and acidic residues" evidence="2">
    <location>
        <begin position="31"/>
        <end position="55"/>
    </location>
</feature>